<keyword evidence="3" id="KW-1185">Reference proteome</keyword>
<keyword evidence="1" id="KW-0732">Signal</keyword>
<evidence type="ECO:0000313" key="3">
    <source>
        <dbReference type="Proteomes" id="UP000036270"/>
    </source>
</evidence>
<dbReference type="STRING" id="67855.RO21_02925"/>
<comment type="caution">
    <text evidence="2">The sequence shown here is derived from an EMBL/GenBank/DDBJ whole genome shotgun (WGS) entry which is preliminary data.</text>
</comment>
<accession>A0A0J5P8L8</accession>
<dbReference type="Proteomes" id="UP000036270">
    <property type="component" value="Unassembled WGS sequence"/>
</dbReference>
<dbReference type="RefSeq" id="WP_047976307.1">
    <property type="nucleotide sequence ID" value="NZ_JWIZ01000014.1"/>
</dbReference>
<name>A0A0J5P8L8_9PAST</name>
<dbReference type="AlphaFoldDB" id="A0A0J5P8L8"/>
<dbReference type="PROSITE" id="PS51257">
    <property type="entry name" value="PROKAR_LIPOPROTEIN"/>
    <property type="match status" value="1"/>
</dbReference>
<evidence type="ECO:0000313" key="2">
    <source>
        <dbReference type="EMBL" id="KMK52090.1"/>
    </source>
</evidence>
<feature type="chain" id="PRO_5005262858" description="Domain amino terminal to FKBP-type peptidyl-prolyl isomerase" evidence="1">
    <location>
        <begin position="18"/>
        <end position="179"/>
    </location>
</feature>
<dbReference type="PATRIC" id="fig|67855.3.peg.356"/>
<proteinExistence type="predicted"/>
<gene>
    <name evidence="2" type="ORF">RO21_02925</name>
</gene>
<feature type="signal peptide" evidence="1">
    <location>
        <begin position="1"/>
        <end position="17"/>
    </location>
</feature>
<protein>
    <recommendedName>
        <fullName evidence="4">Domain amino terminal to FKBP-type peptidyl-prolyl isomerase</fullName>
    </recommendedName>
</protein>
<evidence type="ECO:0008006" key="4">
    <source>
        <dbReference type="Google" id="ProtNLM"/>
    </source>
</evidence>
<organism evidence="2 3">
    <name type="scientific">Muribacter muris</name>
    <dbReference type="NCBI Taxonomy" id="67855"/>
    <lineage>
        <taxon>Bacteria</taxon>
        <taxon>Pseudomonadati</taxon>
        <taxon>Pseudomonadota</taxon>
        <taxon>Gammaproteobacteria</taxon>
        <taxon>Pasteurellales</taxon>
        <taxon>Pasteurellaceae</taxon>
        <taxon>Muribacter</taxon>
    </lineage>
</organism>
<evidence type="ECO:0000256" key="1">
    <source>
        <dbReference type="SAM" id="SignalP"/>
    </source>
</evidence>
<sequence>MKSLKSLFVISTLFALAACSGSNSAGWKRLAETEVDQKSYAIAYGATAQTYADRVNGSYDIDAFVRGVDDWFNQKVSLPIEQIRASLLNRMLDHNVYAYYSGVLHAADFQAKFNYLSPTCWGFVQPPSLTQGIYDALVDIQKNQVRNDKYIQEGADQVLHLCVEQVEADQQKQKPKKAR</sequence>
<dbReference type="EMBL" id="JWIZ01000014">
    <property type="protein sequence ID" value="KMK52090.1"/>
    <property type="molecule type" value="Genomic_DNA"/>
</dbReference>
<reference evidence="2 3" key="1">
    <citation type="submission" date="2014-12" db="EMBL/GenBank/DDBJ databases">
        <title>Reclassification of Actinobacillus muris as Muribacter muris.</title>
        <authorList>
            <person name="Christensen H."/>
            <person name="Nicklas W."/>
            <person name="Bisgaard M."/>
        </authorList>
    </citation>
    <scope>NUCLEOTIDE SEQUENCE [LARGE SCALE GENOMIC DNA]</scope>
    <source>
        <strain evidence="2 3">Ackerman80-443D</strain>
    </source>
</reference>